<dbReference type="AlphaFoldDB" id="A0A085FYX0"/>
<dbReference type="eggNOG" id="COG3710">
    <property type="taxonomic scope" value="Bacteria"/>
</dbReference>
<reference evidence="1 2" key="1">
    <citation type="submission" date="2014-05" db="EMBL/GenBank/DDBJ databases">
        <title>ATOL: Assembling a taxonomically balanced genome-scale reconstruction of the evolutionary history of the Enterobacteriaceae.</title>
        <authorList>
            <person name="Plunkett G.III."/>
            <person name="Neeno-Eckwall E.C."/>
            <person name="Glasner J.D."/>
            <person name="Perna N.T."/>
        </authorList>
    </citation>
    <scope>NUCLEOTIDE SEQUENCE [LARGE SCALE GENOMIC DNA]</scope>
    <source>
        <strain evidence="1 2">ATCC 33320</strain>
    </source>
</reference>
<name>A0A085FYX0_9ENTR</name>
<comment type="caution">
    <text evidence="1">The sequence shown here is derived from an EMBL/GenBank/DDBJ whole genome shotgun (WGS) entry which is preliminary data.</text>
</comment>
<dbReference type="InterPro" id="IPR036388">
    <property type="entry name" value="WH-like_DNA-bd_sf"/>
</dbReference>
<organism evidence="1 2">
    <name type="scientific">Buttiauxella agrestis ATCC 33320</name>
    <dbReference type="NCBI Taxonomy" id="1006004"/>
    <lineage>
        <taxon>Bacteria</taxon>
        <taxon>Pseudomonadati</taxon>
        <taxon>Pseudomonadota</taxon>
        <taxon>Gammaproteobacteria</taxon>
        <taxon>Enterobacterales</taxon>
        <taxon>Enterobacteriaceae</taxon>
        <taxon>Buttiauxella</taxon>
    </lineage>
</organism>
<dbReference type="EMBL" id="JMPI01000077">
    <property type="protein sequence ID" value="KFC76665.1"/>
    <property type="molecule type" value="Genomic_DNA"/>
</dbReference>
<dbReference type="RefSeq" id="WP_034500253.1">
    <property type="nucleotide sequence ID" value="NZ_JMPI01000077.1"/>
</dbReference>
<protein>
    <recommendedName>
        <fullName evidence="3">OmpR/PhoB-type domain-containing protein</fullName>
    </recommendedName>
</protein>
<keyword evidence="2" id="KW-1185">Reference proteome</keyword>
<proteinExistence type="predicted"/>
<accession>A0A085FYX0</accession>
<dbReference type="OrthoDB" id="6485260at2"/>
<gene>
    <name evidence="1" type="ORF">GBAG_4385</name>
</gene>
<evidence type="ECO:0000313" key="2">
    <source>
        <dbReference type="Proteomes" id="UP000028653"/>
    </source>
</evidence>
<dbReference type="Proteomes" id="UP000028653">
    <property type="component" value="Unassembled WGS sequence"/>
</dbReference>
<sequence length="127" mass="14973">MADKYLYGYLIGRDIQVDVINHRVIHFPKGKGTKIIRMLYLRDTMMRLLVFLLKNSNVRIISYNEIMMNVWEMYNLSSSNQRLWQVLHELENKLHSIGVMKGFFSKIEKKGISVNAGVLTTLYYIKI</sequence>
<evidence type="ECO:0000313" key="1">
    <source>
        <dbReference type="EMBL" id="KFC76665.1"/>
    </source>
</evidence>
<dbReference type="Gene3D" id="1.10.10.10">
    <property type="entry name" value="Winged helix-like DNA-binding domain superfamily/Winged helix DNA-binding domain"/>
    <property type="match status" value="1"/>
</dbReference>
<evidence type="ECO:0008006" key="3">
    <source>
        <dbReference type="Google" id="ProtNLM"/>
    </source>
</evidence>